<keyword evidence="1" id="KW-0472">Membrane</keyword>
<name>A0A1B2EBY7_9HYPH</name>
<feature type="transmembrane region" description="Helical" evidence="1">
    <location>
        <begin position="51"/>
        <end position="69"/>
    </location>
</feature>
<proteinExistence type="predicted"/>
<accession>A0A1B2EBY7</accession>
<protein>
    <recommendedName>
        <fullName evidence="2">Excalibur calcium-binding domain-containing protein</fullName>
    </recommendedName>
</protein>
<organism evidence="3">
    <name type="scientific">Microvirga ossetica</name>
    <dbReference type="NCBI Taxonomy" id="1882682"/>
    <lineage>
        <taxon>Bacteria</taxon>
        <taxon>Pseudomonadati</taxon>
        <taxon>Pseudomonadota</taxon>
        <taxon>Alphaproteobacteria</taxon>
        <taxon>Hyphomicrobiales</taxon>
        <taxon>Methylobacteriaceae</taxon>
        <taxon>Microvirga</taxon>
    </lineage>
</organism>
<sequence>MKSKPKGWHVYTGRAPAIEVQKLKRRFQAVSDRSFSRRGARKFKRRSWDRIIVIAGLAAVATYILYTWAWRSNLWPSEQVRLQAAYITDCTSARRMGIAPLYKGFPGYRASLDRDGDGIACEPYLFEDRARGTH</sequence>
<reference evidence="3" key="1">
    <citation type="submission" date="2016-07" db="EMBL/GenBank/DDBJ databases">
        <title>Microvirga ossetica sp. nov. a new species of rhizobia isolated from root nodules of the legume species Vicia alpestris Steven originated from North Ossetia region in the Caucasus.</title>
        <authorList>
            <person name="Safronova V.I."/>
            <person name="Kuznetsova I.G."/>
            <person name="Sazanova A.L."/>
            <person name="Belimov A."/>
            <person name="Andronov E."/>
            <person name="Osledkin Y.S."/>
            <person name="Onishchuk O.P."/>
            <person name="Kurchak O.N."/>
            <person name="Shaposhnikov A.I."/>
            <person name="Willems A."/>
            <person name="Tikhonovich I.A."/>
        </authorList>
    </citation>
    <scope>NUCLEOTIDE SEQUENCE [LARGE SCALE GENOMIC DNA]</scope>
    <source>
        <strain evidence="3">V5/3M</strain>
    </source>
</reference>
<keyword evidence="1" id="KW-0812">Transmembrane</keyword>
<dbReference type="Pfam" id="PF05901">
    <property type="entry name" value="Excalibur"/>
    <property type="match status" value="1"/>
</dbReference>
<evidence type="ECO:0000259" key="2">
    <source>
        <dbReference type="SMART" id="SM00894"/>
    </source>
</evidence>
<evidence type="ECO:0000256" key="1">
    <source>
        <dbReference type="SAM" id="Phobius"/>
    </source>
</evidence>
<keyword evidence="1" id="KW-1133">Transmembrane helix</keyword>
<dbReference type="EMBL" id="CP016616">
    <property type="protein sequence ID" value="ANY77488.1"/>
    <property type="molecule type" value="Genomic_DNA"/>
</dbReference>
<feature type="domain" description="Excalibur calcium-binding" evidence="2">
    <location>
        <begin position="86"/>
        <end position="122"/>
    </location>
</feature>
<evidence type="ECO:0000313" key="3">
    <source>
        <dbReference type="EMBL" id="ANY77488.1"/>
    </source>
</evidence>
<dbReference type="InterPro" id="IPR008613">
    <property type="entry name" value="Excalibur_Ca-bd_domain"/>
</dbReference>
<dbReference type="SMART" id="SM00894">
    <property type="entry name" value="Excalibur"/>
    <property type="match status" value="1"/>
</dbReference>
<dbReference type="KEGG" id="moc:BB934_03995"/>
<gene>
    <name evidence="3" type="ORF">BB934_03995</name>
</gene>
<dbReference type="OrthoDB" id="5366081at2"/>
<dbReference type="AlphaFoldDB" id="A0A1B2EBY7"/>